<dbReference type="STRING" id="1132855.GCA_000384255_00953"/>
<dbReference type="InterPro" id="IPR017924">
    <property type="entry name" value="RNA-binding_YhbY"/>
</dbReference>
<evidence type="ECO:0000313" key="5">
    <source>
        <dbReference type="Proteomes" id="UP000264313"/>
    </source>
</evidence>
<comment type="caution">
    <text evidence="4">The sequence shown here is derived from an EMBL/GenBank/DDBJ whole genome shotgun (WGS) entry which is preliminary data.</text>
</comment>
<evidence type="ECO:0000256" key="2">
    <source>
        <dbReference type="PROSITE-ProRule" id="PRU00626"/>
    </source>
</evidence>
<dbReference type="InterPro" id="IPR051925">
    <property type="entry name" value="RNA-binding_domain"/>
</dbReference>
<dbReference type="GO" id="GO:0003723">
    <property type="term" value="F:RNA binding"/>
    <property type="evidence" value="ECO:0007669"/>
    <property type="project" value="UniProtKB-UniRule"/>
</dbReference>
<organism evidence="4 5">
    <name type="scientific">Methylotenera mobilis</name>
    <dbReference type="NCBI Taxonomy" id="359408"/>
    <lineage>
        <taxon>Bacteria</taxon>
        <taxon>Pseudomonadati</taxon>
        <taxon>Pseudomonadota</taxon>
        <taxon>Betaproteobacteria</taxon>
        <taxon>Nitrosomonadales</taxon>
        <taxon>Methylophilaceae</taxon>
        <taxon>Methylotenera</taxon>
    </lineage>
</organism>
<reference evidence="4 5" key="1">
    <citation type="journal article" date="2018" name="Nat. Biotechnol.">
        <title>A standardized bacterial taxonomy based on genome phylogeny substantially revises the tree of life.</title>
        <authorList>
            <person name="Parks D.H."/>
            <person name="Chuvochina M."/>
            <person name="Waite D.W."/>
            <person name="Rinke C."/>
            <person name="Skarshewski A."/>
            <person name="Chaumeil P.A."/>
            <person name="Hugenholtz P."/>
        </authorList>
    </citation>
    <scope>NUCLEOTIDE SEQUENCE [LARGE SCALE GENOMIC DNA]</scope>
    <source>
        <strain evidence="4">UBA9958</strain>
    </source>
</reference>
<sequence>MKLSTKQIAHLRGLAHSLNPVVMIGNNGLTENVVKEIELNLNAHELIKVQVAGDDREARKAMFDEVCKLTNAIAVHHIGKQLVFYRASSTIKESAKVVIPKL</sequence>
<feature type="domain" description="CRM" evidence="3">
    <location>
        <begin position="1"/>
        <end position="97"/>
    </location>
</feature>
<dbReference type="PANTHER" id="PTHR40065:SF3">
    <property type="entry name" value="RNA-BINDING PROTEIN YHBY"/>
    <property type="match status" value="1"/>
</dbReference>
<evidence type="ECO:0000256" key="1">
    <source>
        <dbReference type="ARBA" id="ARBA00022884"/>
    </source>
</evidence>
<dbReference type="Pfam" id="PF01985">
    <property type="entry name" value="CRS1_YhbY"/>
    <property type="match status" value="1"/>
</dbReference>
<dbReference type="Gene3D" id="3.30.110.60">
    <property type="entry name" value="YhbY-like"/>
    <property type="match status" value="1"/>
</dbReference>
<dbReference type="InterPro" id="IPR035920">
    <property type="entry name" value="YhbY-like_sf"/>
</dbReference>
<accession>A0A351RBV3</accession>
<dbReference type="InterPro" id="IPR001890">
    <property type="entry name" value="RNA-binding_CRM"/>
</dbReference>
<protein>
    <submittedName>
        <fullName evidence="4">Ribosome assembly RNA-binding protein YhbY</fullName>
    </submittedName>
</protein>
<name>A0A351RBV3_9PROT</name>
<dbReference type="EMBL" id="DNAA01000199">
    <property type="protein sequence ID" value="HBA09524.1"/>
    <property type="molecule type" value="Genomic_DNA"/>
</dbReference>
<proteinExistence type="predicted"/>
<dbReference type="PANTHER" id="PTHR40065">
    <property type="entry name" value="RNA-BINDING PROTEIN YHBY"/>
    <property type="match status" value="1"/>
</dbReference>
<dbReference type="AlphaFoldDB" id="A0A351RBV3"/>
<dbReference type="SUPFAM" id="SSF75471">
    <property type="entry name" value="YhbY-like"/>
    <property type="match status" value="1"/>
</dbReference>
<dbReference type="PROSITE" id="PS51295">
    <property type="entry name" value="CRM"/>
    <property type="match status" value="1"/>
</dbReference>
<dbReference type="Proteomes" id="UP000264313">
    <property type="component" value="Unassembled WGS sequence"/>
</dbReference>
<evidence type="ECO:0000313" key="4">
    <source>
        <dbReference type="EMBL" id="HBA09524.1"/>
    </source>
</evidence>
<evidence type="ECO:0000259" key="3">
    <source>
        <dbReference type="PROSITE" id="PS51295"/>
    </source>
</evidence>
<keyword evidence="1 2" id="KW-0694">RNA-binding</keyword>
<dbReference type="SMART" id="SM01103">
    <property type="entry name" value="CRS1_YhbY"/>
    <property type="match status" value="1"/>
</dbReference>
<gene>
    <name evidence="4" type="primary">yhbY</name>
    <name evidence="4" type="ORF">DCW48_08180</name>
</gene>
<dbReference type="NCBIfam" id="TIGR00253">
    <property type="entry name" value="RNA_bind_YhbY"/>
    <property type="match status" value="1"/>
</dbReference>